<dbReference type="InterPro" id="IPR007110">
    <property type="entry name" value="Ig-like_dom"/>
</dbReference>
<sequence>MLTILWTLLSLVLPGLGLHLPVSCPRAKECQLALLSNNDVLLECSISNAHWFFFGLDTGDKPISLSIISNTKQNPDGSLLIKNPSPFNTGLYKCRDKNGNQVTGYKIDFQDIKRLHVTHIDLGQKPLANETLHLGHREILYTRWEPWQKCNSCKSQGERKRLGYCYVKEPLEEPIPCGFYLGETKTYYDRVKPEMQVEKCQEKCQGPLTGGDYVIFDNFRLTESDSTQLTCPFASIYRPVRWEANSIPLTWREQLSGQDLSSFMDLYSGGRQLQIFQPAVYRCFVQQELIAQFNPIASVDLLGAESQSKRPGQRQFGKADPVLRGLQLVLLMVSVLVVGGLLCKVVFRPIQGKKNQVLLVK</sequence>
<dbReference type="AlphaFoldDB" id="A0A6J0DT35"/>
<dbReference type="InterPro" id="IPR039311">
    <property type="entry name" value="FAM187A/B"/>
</dbReference>
<keyword evidence="12" id="KW-1185">Reference proteome</keyword>
<dbReference type="GO" id="GO:0016020">
    <property type="term" value="C:membrane"/>
    <property type="evidence" value="ECO:0007669"/>
    <property type="project" value="UniProtKB-SubCell"/>
</dbReference>
<dbReference type="InterPro" id="IPR036179">
    <property type="entry name" value="Ig-like_dom_sf"/>
</dbReference>
<evidence type="ECO:0000256" key="1">
    <source>
        <dbReference type="ARBA" id="ARBA00004479"/>
    </source>
</evidence>
<evidence type="ECO:0000256" key="7">
    <source>
        <dbReference type="ARBA" id="ARBA00023180"/>
    </source>
</evidence>
<evidence type="ECO:0000256" key="8">
    <source>
        <dbReference type="SAM" id="Phobius"/>
    </source>
</evidence>
<dbReference type="SUPFAM" id="SSF48726">
    <property type="entry name" value="Immunoglobulin"/>
    <property type="match status" value="1"/>
</dbReference>
<evidence type="ECO:0000256" key="6">
    <source>
        <dbReference type="ARBA" id="ARBA00023136"/>
    </source>
</evidence>
<dbReference type="Proteomes" id="UP000694547">
    <property type="component" value="Chromosome 1"/>
</dbReference>
<comment type="subcellular location">
    <subcellularLocation>
        <location evidence="1">Membrane</location>
        <topology evidence="1">Single-pass type I membrane protein</topology>
    </subcellularLocation>
</comment>
<dbReference type="Ensembl" id="ENSPEMT00000025548.2">
    <property type="protein sequence ID" value="ENSPEMP00000021192.2"/>
    <property type="gene ID" value="ENSPEMG00000018912.2"/>
</dbReference>
<reference evidence="11" key="2">
    <citation type="submission" date="2025-08" db="UniProtKB">
        <authorList>
            <consortium name="Ensembl"/>
        </authorList>
    </citation>
    <scope>IDENTIFICATION</scope>
</reference>
<protein>
    <submittedName>
        <fullName evidence="11">Family with sequence similarity 187, member B</fullName>
    </submittedName>
</protein>
<name>A0A6J0DT35_PERMB</name>
<evidence type="ECO:0000256" key="4">
    <source>
        <dbReference type="ARBA" id="ARBA00022729"/>
    </source>
</evidence>
<dbReference type="CDD" id="cd00096">
    <property type="entry name" value="Ig"/>
    <property type="match status" value="1"/>
</dbReference>
<evidence type="ECO:0000256" key="9">
    <source>
        <dbReference type="SAM" id="SignalP"/>
    </source>
</evidence>
<organism evidence="11 12">
    <name type="scientific">Peromyscus maniculatus bairdii</name>
    <name type="common">Prairie deer mouse</name>
    <dbReference type="NCBI Taxonomy" id="230844"/>
    <lineage>
        <taxon>Eukaryota</taxon>
        <taxon>Metazoa</taxon>
        <taxon>Chordata</taxon>
        <taxon>Craniata</taxon>
        <taxon>Vertebrata</taxon>
        <taxon>Euteleostomi</taxon>
        <taxon>Mammalia</taxon>
        <taxon>Eutheria</taxon>
        <taxon>Euarchontoglires</taxon>
        <taxon>Glires</taxon>
        <taxon>Rodentia</taxon>
        <taxon>Myomorpha</taxon>
        <taxon>Muroidea</taxon>
        <taxon>Cricetidae</taxon>
        <taxon>Neotominae</taxon>
        <taxon>Peromyscus</taxon>
    </lineage>
</organism>
<keyword evidence="6 8" id="KW-0472">Membrane</keyword>
<dbReference type="OrthoDB" id="6434091at2759"/>
<keyword evidence="5 8" id="KW-1133">Transmembrane helix</keyword>
<reference evidence="11" key="3">
    <citation type="submission" date="2025-09" db="UniProtKB">
        <authorList>
            <consortium name="Ensembl"/>
        </authorList>
    </citation>
    <scope>IDENTIFICATION</scope>
</reference>
<evidence type="ECO:0000256" key="5">
    <source>
        <dbReference type="ARBA" id="ARBA00022989"/>
    </source>
</evidence>
<evidence type="ECO:0000256" key="3">
    <source>
        <dbReference type="ARBA" id="ARBA00022692"/>
    </source>
</evidence>
<keyword evidence="4 9" id="KW-0732">Signal</keyword>
<dbReference type="PANTHER" id="PTHR32178">
    <property type="entry name" value="FAM187"/>
    <property type="match status" value="1"/>
</dbReference>
<dbReference type="GeneTree" id="ENSGT00530000063991"/>
<feature type="chain" id="PRO_5044637134" evidence="9">
    <location>
        <begin position="18"/>
        <end position="361"/>
    </location>
</feature>
<evidence type="ECO:0000313" key="12">
    <source>
        <dbReference type="Proteomes" id="UP000694547"/>
    </source>
</evidence>
<keyword evidence="3 8" id="KW-0812">Transmembrane</keyword>
<dbReference type="PROSITE" id="PS50835">
    <property type="entry name" value="IG_LIKE"/>
    <property type="match status" value="1"/>
</dbReference>
<proteinExistence type="inferred from homology"/>
<evidence type="ECO:0000256" key="2">
    <source>
        <dbReference type="ARBA" id="ARBA00008727"/>
    </source>
</evidence>
<feature type="signal peptide" evidence="9">
    <location>
        <begin position="1"/>
        <end position="17"/>
    </location>
</feature>
<comment type="similarity">
    <text evidence="2">Belongs to the FAM187 family.</text>
</comment>
<dbReference type="GeneID" id="107401811"/>
<accession>A0A6J0DT35</accession>
<evidence type="ECO:0000313" key="11">
    <source>
        <dbReference type="Ensembl" id="ENSPEMP00000021192.2"/>
    </source>
</evidence>
<dbReference type="PANTHER" id="PTHR32178:SF8">
    <property type="entry name" value="PROTEIN FAM187B"/>
    <property type="match status" value="1"/>
</dbReference>
<reference evidence="11 12" key="1">
    <citation type="submission" date="2018-10" db="EMBL/GenBank/DDBJ databases">
        <title>Improved assembly of the deer mouse Peromyscus maniculatus genome.</title>
        <authorList>
            <person name="Lassance J.-M."/>
            <person name="Hoekstra H.E."/>
        </authorList>
    </citation>
    <scope>NUCLEOTIDE SEQUENCE [LARGE SCALE GENOMIC DNA]</scope>
</reference>
<feature type="domain" description="Ig-like" evidence="10">
    <location>
        <begin position="193"/>
        <end position="294"/>
    </location>
</feature>
<keyword evidence="7" id="KW-0325">Glycoprotein</keyword>
<feature type="transmembrane region" description="Helical" evidence="8">
    <location>
        <begin position="328"/>
        <end position="347"/>
    </location>
</feature>
<evidence type="ECO:0000259" key="10">
    <source>
        <dbReference type="PROSITE" id="PS50835"/>
    </source>
</evidence>